<feature type="domain" description="HTH tetR-type" evidence="6">
    <location>
        <begin position="26"/>
        <end position="86"/>
    </location>
</feature>
<dbReference type="SUPFAM" id="SSF46689">
    <property type="entry name" value="Homeodomain-like"/>
    <property type="match status" value="1"/>
</dbReference>
<evidence type="ECO:0000256" key="4">
    <source>
        <dbReference type="PROSITE-ProRule" id="PRU00335"/>
    </source>
</evidence>
<dbReference type="InterPro" id="IPR001647">
    <property type="entry name" value="HTH_TetR"/>
</dbReference>
<dbReference type="Proteomes" id="UP001187346">
    <property type="component" value="Unassembled WGS sequence"/>
</dbReference>
<reference evidence="7 8" key="1">
    <citation type="submission" date="2023-10" db="EMBL/GenBank/DDBJ databases">
        <title>Characterization of rhizosphere-enriched actinobacteria from wheat plants lab-grown on chernevaya soil.</title>
        <authorList>
            <person name="Tikhonova E.N."/>
            <person name="Konopkin A."/>
            <person name="Kravchenko I.K."/>
        </authorList>
    </citation>
    <scope>NUCLEOTIDE SEQUENCE [LARGE SCALE GENOMIC DNA]</scope>
    <source>
        <strain evidence="7 8">RR29</strain>
    </source>
</reference>
<gene>
    <name evidence="7" type="ORF">R5A26_19100</name>
</gene>
<proteinExistence type="predicted"/>
<name>A0ABU4FBT5_9ACTN</name>
<accession>A0ABU4FBT5</accession>
<dbReference type="InterPro" id="IPR036271">
    <property type="entry name" value="Tet_transcr_reg_TetR-rel_C_sf"/>
</dbReference>
<sequence>MTEALHDEDGSRWAGQGAGLPQKQQAVDAPTISAAALRLFAERGYRATTMSDIGAAIGIRGPSLYRHVTSKQVLLGGIMVDTMRALIADQRAALDAGGDVSLQLRRIVEAHVRYHAAHREQAFVGNREIENLEQPYRDEVLRLRRTYERGLRTVIERGCAEGDFTVAEPRLASYAILDMGMGVSAWFRPDGPHGAEQIAYTYADHAIRMLTGRSSEGATTADA</sequence>
<keyword evidence="8" id="KW-1185">Reference proteome</keyword>
<evidence type="ECO:0000256" key="1">
    <source>
        <dbReference type="ARBA" id="ARBA00023015"/>
    </source>
</evidence>
<evidence type="ECO:0000256" key="5">
    <source>
        <dbReference type="SAM" id="MobiDB-lite"/>
    </source>
</evidence>
<dbReference type="PANTHER" id="PTHR30055:SF234">
    <property type="entry name" value="HTH-TYPE TRANSCRIPTIONAL REGULATOR BETI"/>
    <property type="match status" value="1"/>
</dbReference>
<organism evidence="7 8">
    <name type="scientific">Streptomyces prunicolor</name>
    <dbReference type="NCBI Taxonomy" id="67348"/>
    <lineage>
        <taxon>Bacteria</taxon>
        <taxon>Bacillati</taxon>
        <taxon>Actinomycetota</taxon>
        <taxon>Actinomycetes</taxon>
        <taxon>Kitasatosporales</taxon>
        <taxon>Streptomycetaceae</taxon>
        <taxon>Streptomyces</taxon>
    </lineage>
</organism>
<protein>
    <submittedName>
        <fullName evidence="7">TetR/AcrR family transcriptional regulator</fullName>
    </submittedName>
</protein>
<dbReference type="Gene3D" id="1.10.357.10">
    <property type="entry name" value="Tetracycline Repressor, domain 2"/>
    <property type="match status" value="1"/>
</dbReference>
<evidence type="ECO:0000313" key="8">
    <source>
        <dbReference type="Proteomes" id="UP001187346"/>
    </source>
</evidence>
<dbReference type="Pfam" id="PF00440">
    <property type="entry name" value="TetR_N"/>
    <property type="match status" value="1"/>
</dbReference>
<feature type="region of interest" description="Disordered" evidence="5">
    <location>
        <begin position="1"/>
        <end position="26"/>
    </location>
</feature>
<feature type="compositionally biased region" description="Basic and acidic residues" evidence="5">
    <location>
        <begin position="1"/>
        <end position="11"/>
    </location>
</feature>
<dbReference type="EMBL" id="JAWMAJ010000058">
    <property type="protein sequence ID" value="MDV7218057.1"/>
    <property type="molecule type" value="Genomic_DNA"/>
</dbReference>
<evidence type="ECO:0000256" key="2">
    <source>
        <dbReference type="ARBA" id="ARBA00023125"/>
    </source>
</evidence>
<keyword evidence="1" id="KW-0805">Transcription regulation</keyword>
<dbReference type="InterPro" id="IPR009057">
    <property type="entry name" value="Homeodomain-like_sf"/>
</dbReference>
<comment type="caution">
    <text evidence="7">The sequence shown here is derived from an EMBL/GenBank/DDBJ whole genome shotgun (WGS) entry which is preliminary data.</text>
</comment>
<feature type="DNA-binding region" description="H-T-H motif" evidence="4">
    <location>
        <begin position="49"/>
        <end position="68"/>
    </location>
</feature>
<dbReference type="PROSITE" id="PS50977">
    <property type="entry name" value="HTH_TETR_2"/>
    <property type="match status" value="1"/>
</dbReference>
<keyword evidence="2 4" id="KW-0238">DNA-binding</keyword>
<dbReference type="Pfam" id="PF17932">
    <property type="entry name" value="TetR_C_24"/>
    <property type="match status" value="1"/>
</dbReference>
<dbReference type="InterPro" id="IPR041490">
    <property type="entry name" value="KstR2_TetR_C"/>
</dbReference>
<evidence type="ECO:0000259" key="6">
    <source>
        <dbReference type="PROSITE" id="PS50977"/>
    </source>
</evidence>
<keyword evidence="3" id="KW-0804">Transcription</keyword>
<dbReference type="SUPFAM" id="SSF48498">
    <property type="entry name" value="Tetracyclin repressor-like, C-terminal domain"/>
    <property type="match status" value="1"/>
</dbReference>
<dbReference type="InterPro" id="IPR050109">
    <property type="entry name" value="HTH-type_TetR-like_transc_reg"/>
</dbReference>
<dbReference type="PANTHER" id="PTHR30055">
    <property type="entry name" value="HTH-TYPE TRANSCRIPTIONAL REGULATOR RUTR"/>
    <property type="match status" value="1"/>
</dbReference>
<dbReference type="RefSeq" id="WP_317772233.1">
    <property type="nucleotide sequence ID" value="NZ_JAWMAJ010000058.1"/>
</dbReference>
<dbReference type="PRINTS" id="PR00455">
    <property type="entry name" value="HTHTETR"/>
</dbReference>
<evidence type="ECO:0000313" key="7">
    <source>
        <dbReference type="EMBL" id="MDV7218057.1"/>
    </source>
</evidence>
<evidence type="ECO:0000256" key="3">
    <source>
        <dbReference type="ARBA" id="ARBA00023163"/>
    </source>
</evidence>